<dbReference type="PANTHER" id="PTHR34775">
    <property type="entry name" value="TRANSMEMBRANE PROTEIN"/>
    <property type="match status" value="1"/>
</dbReference>
<dbReference type="AlphaFoldDB" id="A0A2N9GB24"/>
<feature type="compositionally biased region" description="Polar residues" evidence="1">
    <location>
        <begin position="136"/>
        <end position="154"/>
    </location>
</feature>
<keyword evidence="2" id="KW-1133">Transmembrane helix</keyword>
<dbReference type="EMBL" id="OIVN01001690">
    <property type="protein sequence ID" value="SPC96670.1"/>
    <property type="molecule type" value="Genomic_DNA"/>
</dbReference>
<keyword evidence="2" id="KW-0472">Membrane</keyword>
<feature type="compositionally biased region" description="Polar residues" evidence="1">
    <location>
        <begin position="28"/>
        <end position="43"/>
    </location>
</feature>
<feature type="region of interest" description="Disordered" evidence="1">
    <location>
        <begin position="1"/>
        <end position="154"/>
    </location>
</feature>
<feature type="region of interest" description="Disordered" evidence="1">
    <location>
        <begin position="211"/>
        <end position="231"/>
    </location>
</feature>
<feature type="compositionally biased region" description="Low complexity" evidence="1">
    <location>
        <begin position="791"/>
        <end position="804"/>
    </location>
</feature>
<gene>
    <name evidence="3" type="ORF">FSB_LOCUS24552</name>
</gene>
<feature type="compositionally biased region" description="Low complexity" evidence="1">
    <location>
        <begin position="1"/>
        <end position="27"/>
    </location>
</feature>
<accession>A0A2N9GB24</accession>
<sequence length="841" mass="92887">MAVPSNKSSSSSIMSNRPNSNSGSRNSETSNPMRRSFSGNPFTKPSVVPNPRGFNPNTPANSPSDFPRRNSIGRDLEDKENTKDHNLKPGRVRSPAVASKATKNFMSPTISAASKITPSPKKKILVERNEPARASLSLSTEKSPCNEPARTSLSFSTEKSPCRSVRFSDIVEDIDFKADDGSDDKEASLTASSISEALRCEEVLDPEVPVTSKIDSKSLPETVTEEPDCVNLDPTFKISPTSSCSWSCPVLAPLDADPSVRPYDPKTNYLSPRPQFLHYRPNPRIEVYLNKESDGQRLEESFISECFSDTEVTEETQSEDVSSVELVKDDEEEEEEEEKEVPVSEPSPISTHFPKEEETIGAKGGPKPQFFTRSKFILLLLVLSVACLSVSVTNTPVNPSMLKESSFFKTYDSYVIAEFAKVNLDGLARNSRLWYDKSISFVSELIPNFKGVPISGPLHYCNLTALREDIPVDGYLVFDHSHKGMGEKFEHNVLGSMREREVDIEPLEEEDQQEIEADEDVGEALEGLDDPEYEGKVSQEIEEVSAEDGTSENEEVLLALETEVIEPDNLEAEKTEEEVLLAVHLDTEQQSSNVVNYGEQPAMVPKADEIQPQVSEAGELQGEHEKISIAEMESAKGDLNPEILEFAASAENLKSSEVGEFTLNGTNDRISRENVMGITMLVLTLIAATVFRYVRKGKNTTPITAATNVEQPVVTKKLDFSPMSVSNEHAFLERRPASQNWPTEVDMVGESCPSEMSSFSSYSKKGPKGSNEAQSQERKPRKNYKRESLASSSEYSTGSPSYGSFTTYEKIPSKLGHGGDEETIITPVRRSSRIRSQVTSP</sequence>
<proteinExistence type="predicted"/>
<feature type="compositionally biased region" description="Acidic residues" evidence="1">
    <location>
        <begin position="328"/>
        <end position="339"/>
    </location>
</feature>
<name>A0A2N9GB24_FAGSY</name>
<dbReference type="PANTHER" id="PTHR34775:SF4">
    <property type="entry name" value="TRANSMEMBRANE PROTEIN"/>
    <property type="match status" value="1"/>
</dbReference>
<feature type="compositionally biased region" description="Polar residues" evidence="1">
    <location>
        <begin position="55"/>
        <end position="64"/>
    </location>
</feature>
<evidence type="ECO:0000256" key="1">
    <source>
        <dbReference type="SAM" id="MobiDB-lite"/>
    </source>
</evidence>
<feature type="region of interest" description="Disordered" evidence="1">
    <location>
        <begin position="736"/>
        <end position="841"/>
    </location>
</feature>
<reference evidence="3" key="1">
    <citation type="submission" date="2018-02" db="EMBL/GenBank/DDBJ databases">
        <authorList>
            <person name="Cohen D.B."/>
            <person name="Kent A.D."/>
        </authorList>
    </citation>
    <scope>NUCLEOTIDE SEQUENCE</scope>
</reference>
<evidence type="ECO:0000313" key="3">
    <source>
        <dbReference type="EMBL" id="SPC96670.1"/>
    </source>
</evidence>
<feature type="region of interest" description="Disordered" evidence="1">
    <location>
        <begin position="308"/>
        <end position="364"/>
    </location>
</feature>
<organism evidence="3">
    <name type="scientific">Fagus sylvatica</name>
    <name type="common">Beechnut</name>
    <dbReference type="NCBI Taxonomy" id="28930"/>
    <lineage>
        <taxon>Eukaryota</taxon>
        <taxon>Viridiplantae</taxon>
        <taxon>Streptophyta</taxon>
        <taxon>Embryophyta</taxon>
        <taxon>Tracheophyta</taxon>
        <taxon>Spermatophyta</taxon>
        <taxon>Magnoliopsida</taxon>
        <taxon>eudicotyledons</taxon>
        <taxon>Gunneridae</taxon>
        <taxon>Pentapetalae</taxon>
        <taxon>rosids</taxon>
        <taxon>fabids</taxon>
        <taxon>Fagales</taxon>
        <taxon>Fagaceae</taxon>
        <taxon>Fagus</taxon>
    </lineage>
</organism>
<feature type="compositionally biased region" description="Polar residues" evidence="1">
    <location>
        <begin position="101"/>
        <end position="117"/>
    </location>
</feature>
<keyword evidence="2" id="KW-0812">Transmembrane</keyword>
<feature type="compositionally biased region" description="Basic and acidic residues" evidence="1">
    <location>
        <begin position="66"/>
        <end position="87"/>
    </location>
</feature>
<feature type="transmembrane region" description="Helical" evidence="2">
    <location>
        <begin position="675"/>
        <end position="694"/>
    </location>
</feature>
<feature type="compositionally biased region" description="Low complexity" evidence="1">
    <location>
        <begin position="749"/>
        <end position="770"/>
    </location>
</feature>
<protein>
    <submittedName>
        <fullName evidence="3">Uncharacterized protein</fullName>
    </submittedName>
</protein>
<evidence type="ECO:0000256" key="2">
    <source>
        <dbReference type="SAM" id="Phobius"/>
    </source>
</evidence>